<dbReference type="eggNOG" id="COG1215">
    <property type="taxonomic scope" value="Bacteria"/>
</dbReference>
<dbReference type="EMBL" id="CP000927">
    <property type="protein sequence ID" value="ABZ73932.1"/>
    <property type="molecule type" value="Genomic_DNA"/>
</dbReference>
<dbReference type="OrthoDB" id="8097803at2"/>
<proteinExistence type="predicted"/>
<dbReference type="InterPro" id="IPR001173">
    <property type="entry name" value="Glyco_trans_2-like"/>
</dbReference>
<dbReference type="GO" id="GO:0016740">
    <property type="term" value="F:transferase activity"/>
    <property type="evidence" value="ECO:0007669"/>
    <property type="project" value="UniProtKB-KW"/>
</dbReference>
<dbReference type="CDD" id="cd00761">
    <property type="entry name" value="Glyco_tranf_GTA_type"/>
    <property type="match status" value="1"/>
</dbReference>
<keyword evidence="2" id="KW-0808">Transferase</keyword>
<reference evidence="2" key="1">
    <citation type="submission" date="2008-01" db="EMBL/GenBank/DDBJ databases">
        <title>Complete sequence of chromosome of Caulobacter sp. K31.</title>
        <authorList>
            <consortium name="US DOE Joint Genome Institute"/>
            <person name="Copeland A."/>
            <person name="Lucas S."/>
            <person name="Lapidus A."/>
            <person name="Barry K."/>
            <person name="Glavina del Rio T."/>
            <person name="Dalin E."/>
            <person name="Tice H."/>
            <person name="Pitluck S."/>
            <person name="Bruce D."/>
            <person name="Goodwin L."/>
            <person name="Thompson L.S."/>
            <person name="Brettin T."/>
            <person name="Detter J.C."/>
            <person name="Han C."/>
            <person name="Schmutz J."/>
            <person name="Larimer F."/>
            <person name="Land M."/>
            <person name="Hauser L."/>
            <person name="Kyrpides N."/>
            <person name="Kim E."/>
            <person name="Stephens C."/>
            <person name="Richardson P."/>
        </authorList>
    </citation>
    <scope>NUCLEOTIDE SEQUENCE [LARGE SCALE GENOMIC DNA]</scope>
    <source>
        <strain evidence="2">K31</strain>
    </source>
</reference>
<dbReference type="SUPFAM" id="SSF53448">
    <property type="entry name" value="Nucleotide-diphospho-sugar transferases"/>
    <property type="match status" value="1"/>
</dbReference>
<organism evidence="2">
    <name type="scientific">Caulobacter sp. (strain K31)</name>
    <dbReference type="NCBI Taxonomy" id="366602"/>
    <lineage>
        <taxon>Bacteria</taxon>
        <taxon>Pseudomonadati</taxon>
        <taxon>Pseudomonadota</taxon>
        <taxon>Alphaproteobacteria</taxon>
        <taxon>Caulobacterales</taxon>
        <taxon>Caulobacteraceae</taxon>
        <taxon>Caulobacter</taxon>
    </lineage>
</organism>
<protein>
    <submittedName>
        <fullName evidence="2">Glycosyl transferase family 2</fullName>
    </submittedName>
</protein>
<dbReference type="PANTHER" id="PTHR43685">
    <property type="entry name" value="GLYCOSYLTRANSFERASE"/>
    <property type="match status" value="1"/>
</dbReference>
<dbReference type="HOGENOM" id="CLU_025996_0_1_5"/>
<dbReference type="PANTHER" id="PTHR43685:SF2">
    <property type="entry name" value="GLYCOSYLTRANSFERASE 2-LIKE DOMAIN-CONTAINING PROTEIN"/>
    <property type="match status" value="1"/>
</dbReference>
<dbReference type="InterPro" id="IPR050834">
    <property type="entry name" value="Glycosyltransf_2"/>
</dbReference>
<dbReference type="AlphaFoldDB" id="B0T448"/>
<name>B0T448_CAUSK</name>
<sequence length="335" mass="36163">MPSAPPKATPSVSVVIAAWNAADFIAVAVESAFQQEGVALEVIVVDDASSDDTAGAVQILARPGLVYHRQERNGGPAAARNAGFALATSDWVAVLDADDRFDGQRLAKLIAAAEAAGADIAADNFWITSEQDPSTRRLFIDEPLDDGHEIVGLESYALGNRLFMSRHPYGYLKPVFRRETMTRLGLRYDPRLRIGEDYQLVLEALADGARFLRNRSAGYIYVTRSGSISHRLRPEDVAAMIEADEAFLRARDGKLADRDRRAVEAHLSALKDGAAFIALIEALKRRNPLQAVKTAATRPGCLRHLAMPLAARAARVRAKLGLGAPASAETRALGA</sequence>
<evidence type="ECO:0000313" key="2">
    <source>
        <dbReference type="EMBL" id="ABZ73932.1"/>
    </source>
</evidence>
<dbReference type="Gene3D" id="3.90.550.10">
    <property type="entry name" value="Spore Coat Polysaccharide Biosynthesis Protein SpsA, Chain A"/>
    <property type="match status" value="1"/>
</dbReference>
<dbReference type="CAZy" id="GT2">
    <property type="family name" value="Glycosyltransferase Family 2"/>
</dbReference>
<feature type="domain" description="Glycosyltransferase 2-like" evidence="1">
    <location>
        <begin position="13"/>
        <end position="137"/>
    </location>
</feature>
<dbReference type="KEGG" id="cak:Caul_4812"/>
<evidence type="ECO:0000259" key="1">
    <source>
        <dbReference type="Pfam" id="PF00535"/>
    </source>
</evidence>
<dbReference type="InterPro" id="IPR029044">
    <property type="entry name" value="Nucleotide-diphossugar_trans"/>
</dbReference>
<gene>
    <name evidence="2" type="ordered locus">Caul_4812</name>
</gene>
<dbReference type="STRING" id="366602.Caul_4812"/>
<dbReference type="Pfam" id="PF00535">
    <property type="entry name" value="Glycos_transf_2"/>
    <property type="match status" value="1"/>
</dbReference>
<accession>B0T448</accession>